<keyword evidence="11" id="KW-1185">Reference proteome</keyword>
<dbReference type="PANTHER" id="PTHR30621">
    <property type="entry name" value="GLUTAMINE SYNTHETASE ADENYLYLTRANSFERASE"/>
    <property type="match status" value="1"/>
</dbReference>
<dbReference type="AlphaFoldDB" id="M2WD96"/>
<dbReference type="Proteomes" id="UP000009877">
    <property type="component" value="Unassembled WGS sequence"/>
</dbReference>
<feature type="compositionally biased region" description="Low complexity" evidence="7">
    <location>
        <begin position="837"/>
        <end position="846"/>
    </location>
</feature>
<dbReference type="STRING" id="71999.KPaMU14_07145"/>
<feature type="domain" description="Glutamate-ammonia ligase adenylyltransferase repeated" evidence="8">
    <location>
        <begin position="627"/>
        <end position="777"/>
    </location>
</feature>
<keyword evidence="1" id="KW-0808">Transferase</keyword>
<evidence type="ECO:0000256" key="2">
    <source>
        <dbReference type="ARBA" id="ARBA00022695"/>
    </source>
</evidence>
<evidence type="ECO:0000256" key="7">
    <source>
        <dbReference type="SAM" id="MobiDB-lite"/>
    </source>
</evidence>
<dbReference type="InterPro" id="IPR043519">
    <property type="entry name" value="NT_sf"/>
</dbReference>
<dbReference type="GO" id="GO:0000820">
    <property type="term" value="P:regulation of glutamine family amino acid metabolic process"/>
    <property type="evidence" value="ECO:0007669"/>
    <property type="project" value="TreeGrafter"/>
</dbReference>
<dbReference type="GO" id="GO:0008882">
    <property type="term" value="F:[glutamate-ammonia-ligase] adenylyltransferase activity"/>
    <property type="evidence" value="ECO:0007669"/>
    <property type="project" value="InterPro"/>
</dbReference>
<dbReference type="Pfam" id="PF03710">
    <property type="entry name" value="GlnE"/>
    <property type="match status" value="3"/>
</dbReference>
<gene>
    <name evidence="10" type="ORF">C884_00434</name>
</gene>
<feature type="domain" description="Glutamate-ammonia ligase adenylyltransferase repeated" evidence="8">
    <location>
        <begin position="845"/>
        <end position="927"/>
    </location>
</feature>
<feature type="domain" description="PII-uridylyltransferase/Glutamine-synthetase adenylyltransferase" evidence="9">
    <location>
        <begin position="378"/>
        <end position="522"/>
    </location>
</feature>
<evidence type="ECO:0000256" key="3">
    <source>
        <dbReference type="ARBA" id="ARBA00022741"/>
    </source>
</evidence>
<dbReference type="SUPFAM" id="SSF81301">
    <property type="entry name" value="Nucleotidyltransferase"/>
    <property type="match status" value="3"/>
</dbReference>
<name>M2WD96_9MICC</name>
<protein>
    <submittedName>
        <fullName evidence="10">Glutamate-ammonia-ligase adenylyltransferase</fullName>
    </submittedName>
</protein>
<dbReference type="InterPro" id="IPR013546">
    <property type="entry name" value="PII_UdlTrfase/GS_AdlTrfase"/>
</dbReference>
<dbReference type="SUPFAM" id="SSF81593">
    <property type="entry name" value="Nucleotidyltransferase substrate binding subunit/domain"/>
    <property type="match status" value="2"/>
</dbReference>
<keyword evidence="4" id="KW-0067">ATP-binding</keyword>
<evidence type="ECO:0000256" key="6">
    <source>
        <dbReference type="ARBA" id="ARBA00023268"/>
    </source>
</evidence>
<dbReference type="InterPro" id="IPR023057">
    <property type="entry name" value="GlnE"/>
</dbReference>
<dbReference type="Gene3D" id="1.20.120.330">
    <property type="entry name" value="Nucleotidyltransferases domain 2"/>
    <property type="match status" value="2"/>
</dbReference>
<reference evidence="10 11" key="1">
    <citation type="journal article" date="2014" name="Genome Announc.">
        <title>Draft Genome Sequence of Kocuria palustris PEL.</title>
        <authorList>
            <person name="Sharma G."/>
            <person name="Khatri I."/>
            <person name="Subramanian S."/>
        </authorList>
    </citation>
    <scope>NUCLEOTIDE SEQUENCE [LARGE SCALE GENOMIC DNA]</scope>
    <source>
        <strain evidence="10 11">PEL</strain>
    </source>
</reference>
<feature type="region of interest" description="Disordered" evidence="7">
    <location>
        <begin position="783"/>
        <end position="846"/>
    </location>
</feature>
<evidence type="ECO:0000259" key="9">
    <source>
        <dbReference type="Pfam" id="PF08335"/>
    </source>
</evidence>
<dbReference type="Gene3D" id="3.30.460.10">
    <property type="entry name" value="Beta Polymerase, domain 2"/>
    <property type="match status" value="2"/>
</dbReference>
<organism evidence="10 11">
    <name type="scientific">Kocuria palustris PEL</name>
    <dbReference type="NCBI Taxonomy" id="1236550"/>
    <lineage>
        <taxon>Bacteria</taxon>
        <taxon>Bacillati</taxon>
        <taxon>Actinomycetota</taxon>
        <taxon>Actinomycetes</taxon>
        <taxon>Micrococcales</taxon>
        <taxon>Micrococcaceae</taxon>
        <taxon>Kocuria</taxon>
    </lineage>
</organism>
<feature type="domain" description="PII-uridylyltransferase/Glutamine-synthetase adenylyltransferase" evidence="9">
    <location>
        <begin position="949"/>
        <end position="1091"/>
    </location>
</feature>
<evidence type="ECO:0000256" key="1">
    <source>
        <dbReference type="ARBA" id="ARBA00022679"/>
    </source>
</evidence>
<dbReference type="GO" id="GO:0005829">
    <property type="term" value="C:cytosol"/>
    <property type="evidence" value="ECO:0007669"/>
    <property type="project" value="TreeGrafter"/>
</dbReference>
<feature type="compositionally biased region" description="Basic and acidic residues" evidence="7">
    <location>
        <begin position="783"/>
        <end position="796"/>
    </location>
</feature>
<accession>M2WD96</accession>
<sequence>MSQEQDAPTALPEALEKLADRRLVKTGFDDVRTARRWLGFGELKGVELEPLLGQLEQTGCPDAAVRCLVRLIEAEPRAAARLKDPQQAQTLIRLLGCSEALGGFLESHPQHLDLLDGPLDPEPEEISADELRSSLLRSVGADPEADTPVAQSVGDGGAAALRVEYRRQLIRIALGDLGAADPVDHLPAVGRQLADLAAAAIEAALAVSRGEIHAGSGSTQADPEELERIRLSVIGMGKCGARELNYISDVDVVYVHDIVDPFGGEDGHLPIDDDRAAVLATALASGTARAVMSNGPEAPLWELDANLRPEGKDGPLSRTLDSHVRYYRKWAKSWEFQALLKARPMAGDQELGRRYSEAISPMVWESSQREGFVSSVQAMRRRVMDNIPSEERDRQIKLGPGGLRDVEFTVQLLQLVHGRGDESVRTRATTDSLAALANAGYIGREDAEEFGAQYRWLRLLEHRIQLFRMRRTHLMPTSTAELAVIAAAMHPPGAGTRTGGDDLMERWHKTRRAVRGMHERIFYRPLLAAITNTSFEGVELNQDQVRDRLKALGYRDPKAAHRHLEALTRGVSRRASILRTLLPVLLEWFAEGVDPDAGLLGFRRVSEELGTSPWYLRMLRDSNTGAQRLCHVLSSSRYISDMLETLPEATAWLGTDAELKPRTFATLWAETHAQMGRHPDAESAVRMIRLMRRRESLRVALADTAGLIDVQQVVAALSDIDRAAVLGALYSAERELHREQGVPWAADILVVAMGRQGGREIGYGSDADVLYVYVPCEDGHEHPGRDELGLISRPDDAAAPGAADAVEGASTDDTAESDDALSGASDEAAASDDAAEDAPPQQPGEQAARVIERMVQLLKRPCDPPIVAERVLEIDNDLRPEGRSGPMVRSLESYAEYYSRWADTWEFQALTRARPMAGSDLLAERFTELIDPYRYPAELTERQLNEIRRMKARVENERLPRGADPSRHVKLGRGGLSDVEWLVQTLQLQHAHQHPGLRTTSTLDGLEAAVQAELMDSEDAHALAKAWKLCTAIRNGNVLRTGRASDVLPSAGQDMEAVARWCGYPPGSSELLEDDYLRTTRQARAVFERLFYGL</sequence>
<keyword evidence="6" id="KW-0511">Multifunctional enzyme</keyword>
<evidence type="ECO:0000256" key="5">
    <source>
        <dbReference type="ARBA" id="ARBA00022842"/>
    </source>
</evidence>
<keyword evidence="5" id="KW-0460">Magnesium</keyword>
<evidence type="ECO:0000256" key="4">
    <source>
        <dbReference type="ARBA" id="ARBA00022840"/>
    </source>
</evidence>
<dbReference type="PANTHER" id="PTHR30621:SF0">
    <property type="entry name" value="BIFUNCTIONAL GLUTAMINE SYNTHETASE ADENYLYLTRANSFERASE_ADENYLYL-REMOVING ENZYME"/>
    <property type="match status" value="1"/>
</dbReference>
<dbReference type="EMBL" id="ANHZ02000014">
    <property type="protein sequence ID" value="EME36447.1"/>
    <property type="molecule type" value="Genomic_DNA"/>
</dbReference>
<keyword evidence="3" id="KW-0547">Nucleotide-binding</keyword>
<comment type="caution">
    <text evidence="10">The sequence shown here is derived from an EMBL/GenBank/DDBJ whole genome shotgun (WGS) entry which is preliminary data.</text>
</comment>
<dbReference type="GO" id="GO:0016874">
    <property type="term" value="F:ligase activity"/>
    <property type="evidence" value="ECO:0007669"/>
    <property type="project" value="UniProtKB-KW"/>
</dbReference>
<dbReference type="Pfam" id="PF08335">
    <property type="entry name" value="GlnD_UR_UTase"/>
    <property type="match status" value="2"/>
</dbReference>
<evidence type="ECO:0000259" key="8">
    <source>
        <dbReference type="Pfam" id="PF03710"/>
    </source>
</evidence>
<dbReference type="GO" id="GO:0005524">
    <property type="term" value="F:ATP binding"/>
    <property type="evidence" value="ECO:0007669"/>
    <property type="project" value="UniProtKB-KW"/>
</dbReference>
<proteinExistence type="predicted"/>
<dbReference type="CDD" id="cd05401">
    <property type="entry name" value="NT_GlnE_GlnD_like"/>
    <property type="match status" value="2"/>
</dbReference>
<evidence type="ECO:0000313" key="10">
    <source>
        <dbReference type="EMBL" id="EME36447.1"/>
    </source>
</evidence>
<dbReference type="InterPro" id="IPR005190">
    <property type="entry name" value="GlnE_rpt_dom"/>
</dbReference>
<dbReference type="NCBIfam" id="NF010707">
    <property type="entry name" value="PRK14109.1"/>
    <property type="match status" value="1"/>
</dbReference>
<feature type="domain" description="Glutamate-ammonia ligase adenylyltransferase repeated" evidence="8">
    <location>
        <begin position="89"/>
        <end position="355"/>
    </location>
</feature>
<feature type="compositionally biased region" description="Low complexity" evidence="7">
    <location>
        <begin position="797"/>
        <end position="812"/>
    </location>
</feature>
<keyword evidence="2 10" id="KW-0548">Nucleotidyltransferase</keyword>
<dbReference type="RefSeq" id="WP_006214854.1">
    <property type="nucleotide sequence ID" value="NZ_ANHZ02000014.1"/>
</dbReference>
<evidence type="ECO:0000313" key="11">
    <source>
        <dbReference type="Proteomes" id="UP000009877"/>
    </source>
</evidence>